<gene>
    <name evidence="2" type="ORF">GTP41_11885</name>
</gene>
<keyword evidence="1" id="KW-0732">Signal</keyword>
<keyword evidence="3" id="KW-1185">Reference proteome</keyword>
<reference evidence="2 3" key="1">
    <citation type="submission" date="2019-12" db="EMBL/GenBank/DDBJ databases">
        <title>Novel species isolated from a subtropical stream in China.</title>
        <authorList>
            <person name="Lu H."/>
        </authorList>
    </citation>
    <scope>NUCLEOTIDE SEQUENCE [LARGE SCALE GENOMIC DNA]</scope>
    <source>
        <strain evidence="2 3">DS3</strain>
    </source>
</reference>
<organism evidence="2 3">
    <name type="scientific">Pseudoduganella guangdongensis</name>
    <dbReference type="NCBI Taxonomy" id="2692179"/>
    <lineage>
        <taxon>Bacteria</taxon>
        <taxon>Pseudomonadati</taxon>
        <taxon>Pseudomonadota</taxon>
        <taxon>Betaproteobacteria</taxon>
        <taxon>Burkholderiales</taxon>
        <taxon>Oxalobacteraceae</taxon>
        <taxon>Telluria group</taxon>
        <taxon>Pseudoduganella</taxon>
    </lineage>
</organism>
<evidence type="ECO:0008006" key="4">
    <source>
        <dbReference type="Google" id="ProtNLM"/>
    </source>
</evidence>
<accession>A0A6N9HHG8</accession>
<evidence type="ECO:0000313" key="2">
    <source>
        <dbReference type="EMBL" id="MYN02799.1"/>
    </source>
</evidence>
<feature type="chain" id="PRO_5026989390" description="Phosphate starvation-inducible protein PsiF" evidence="1">
    <location>
        <begin position="20"/>
        <end position="89"/>
    </location>
</feature>
<sequence length="89" mass="9673">MNHLATLLLAASFTAPALASDAAMTDKERIDQLIRQNKALLAQNAQLLEQCERPKTREEAFAQCMQAARGDKGAMATESVGANCRQLLK</sequence>
<evidence type="ECO:0000313" key="3">
    <source>
        <dbReference type="Proteomes" id="UP000448575"/>
    </source>
</evidence>
<dbReference type="EMBL" id="WWCJ01000007">
    <property type="protein sequence ID" value="MYN02799.1"/>
    <property type="molecule type" value="Genomic_DNA"/>
</dbReference>
<dbReference type="AlphaFoldDB" id="A0A6N9HHG8"/>
<proteinExistence type="predicted"/>
<protein>
    <recommendedName>
        <fullName evidence="4">Phosphate starvation-inducible protein PsiF</fullName>
    </recommendedName>
</protein>
<evidence type="ECO:0000256" key="1">
    <source>
        <dbReference type="SAM" id="SignalP"/>
    </source>
</evidence>
<dbReference type="Proteomes" id="UP000448575">
    <property type="component" value="Unassembled WGS sequence"/>
</dbReference>
<feature type="signal peptide" evidence="1">
    <location>
        <begin position="1"/>
        <end position="19"/>
    </location>
</feature>
<name>A0A6N9HHG8_9BURK</name>
<comment type="caution">
    <text evidence="2">The sequence shown here is derived from an EMBL/GenBank/DDBJ whole genome shotgun (WGS) entry which is preliminary data.</text>
</comment>
<dbReference type="RefSeq" id="WP_161025789.1">
    <property type="nucleotide sequence ID" value="NZ_WWCJ01000007.1"/>
</dbReference>